<feature type="region of interest" description="Disordered" evidence="7">
    <location>
        <begin position="318"/>
        <end position="340"/>
    </location>
</feature>
<dbReference type="OrthoDB" id="2162994at2759"/>
<dbReference type="InParanoid" id="A0A0L0HC53"/>
<protein>
    <submittedName>
        <fullName evidence="10">PAS domain S-box protein</fullName>
    </submittedName>
</protein>
<evidence type="ECO:0000256" key="1">
    <source>
        <dbReference type="ARBA" id="ARBA00022723"/>
    </source>
</evidence>
<evidence type="ECO:0000259" key="8">
    <source>
        <dbReference type="PROSITE" id="PS50112"/>
    </source>
</evidence>
<dbReference type="GO" id="GO:0006355">
    <property type="term" value="P:regulation of DNA-templated transcription"/>
    <property type="evidence" value="ECO:0007669"/>
    <property type="project" value="InterPro"/>
</dbReference>
<dbReference type="EMBL" id="KQ257460">
    <property type="protein sequence ID" value="KNC98464.1"/>
    <property type="molecule type" value="Genomic_DNA"/>
</dbReference>
<evidence type="ECO:0000256" key="7">
    <source>
        <dbReference type="SAM" id="MobiDB-lite"/>
    </source>
</evidence>
<keyword evidence="11" id="KW-1185">Reference proteome</keyword>
<dbReference type="AlphaFoldDB" id="A0A0L0HC53"/>
<dbReference type="STRING" id="645134.A0A0L0HC53"/>
<dbReference type="PANTHER" id="PTHR47172:SF24">
    <property type="entry name" value="GATA ZINC FINGER DOMAIN-CONTAINING PROTEIN 14-RELATED"/>
    <property type="match status" value="1"/>
</dbReference>
<evidence type="ECO:0000256" key="5">
    <source>
        <dbReference type="ARBA" id="ARBA00023163"/>
    </source>
</evidence>
<dbReference type="InterPro" id="IPR013088">
    <property type="entry name" value="Znf_NHR/GATA"/>
</dbReference>
<evidence type="ECO:0000256" key="3">
    <source>
        <dbReference type="ARBA" id="ARBA00022833"/>
    </source>
</evidence>
<dbReference type="NCBIfam" id="TIGR00229">
    <property type="entry name" value="sensory_box"/>
    <property type="match status" value="1"/>
</dbReference>
<proteinExistence type="predicted"/>
<evidence type="ECO:0000256" key="6">
    <source>
        <dbReference type="PROSITE-ProRule" id="PRU00094"/>
    </source>
</evidence>
<dbReference type="RefSeq" id="XP_016606504.1">
    <property type="nucleotide sequence ID" value="XM_016754368.1"/>
</dbReference>
<dbReference type="SUPFAM" id="SSF55785">
    <property type="entry name" value="PYP-like sensor domain (PAS domain)"/>
    <property type="match status" value="1"/>
</dbReference>
<organism evidence="10 11">
    <name type="scientific">Spizellomyces punctatus (strain DAOM BR117)</name>
    <dbReference type="NCBI Taxonomy" id="645134"/>
    <lineage>
        <taxon>Eukaryota</taxon>
        <taxon>Fungi</taxon>
        <taxon>Fungi incertae sedis</taxon>
        <taxon>Chytridiomycota</taxon>
        <taxon>Chytridiomycota incertae sedis</taxon>
        <taxon>Chytridiomycetes</taxon>
        <taxon>Spizellomycetales</taxon>
        <taxon>Spizellomycetaceae</taxon>
        <taxon>Spizellomyces</taxon>
    </lineage>
</organism>
<dbReference type="GO" id="GO:0043565">
    <property type="term" value="F:sequence-specific DNA binding"/>
    <property type="evidence" value="ECO:0007669"/>
    <property type="project" value="InterPro"/>
</dbReference>
<dbReference type="eggNOG" id="KOG1601">
    <property type="taxonomic scope" value="Eukaryota"/>
</dbReference>
<evidence type="ECO:0000256" key="2">
    <source>
        <dbReference type="ARBA" id="ARBA00022771"/>
    </source>
</evidence>
<dbReference type="GeneID" id="27689491"/>
<dbReference type="InterPro" id="IPR035965">
    <property type="entry name" value="PAS-like_dom_sf"/>
</dbReference>
<evidence type="ECO:0000256" key="4">
    <source>
        <dbReference type="ARBA" id="ARBA00023015"/>
    </source>
</evidence>
<dbReference type="VEuPathDB" id="FungiDB:SPPG_06164"/>
<gene>
    <name evidence="10" type="ORF">SPPG_06164</name>
</gene>
<feature type="compositionally biased region" description="Basic and acidic residues" evidence="7">
    <location>
        <begin position="101"/>
        <end position="113"/>
    </location>
</feature>
<name>A0A0L0HC53_SPIPD</name>
<dbReference type="Proteomes" id="UP000053201">
    <property type="component" value="Unassembled WGS sequence"/>
</dbReference>
<feature type="domain" description="GATA-type" evidence="9">
    <location>
        <begin position="339"/>
        <end position="372"/>
    </location>
</feature>
<dbReference type="SMART" id="SM00091">
    <property type="entry name" value="PAS"/>
    <property type="match status" value="1"/>
</dbReference>
<feature type="region of interest" description="Disordered" evidence="7">
    <location>
        <begin position="99"/>
        <end position="130"/>
    </location>
</feature>
<dbReference type="GO" id="GO:0008270">
    <property type="term" value="F:zinc ion binding"/>
    <property type="evidence" value="ECO:0007669"/>
    <property type="project" value="UniProtKB-KW"/>
</dbReference>
<dbReference type="CDD" id="cd00130">
    <property type="entry name" value="PAS"/>
    <property type="match status" value="1"/>
</dbReference>
<dbReference type="OMA" id="HTDTIEM"/>
<dbReference type="PROSITE" id="PS50112">
    <property type="entry name" value="PAS"/>
    <property type="match status" value="1"/>
</dbReference>
<dbReference type="Gene3D" id="3.30.50.10">
    <property type="entry name" value="Erythroid Transcription Factor GATA-1, subunit A"/>
    <property type="match status" value="1"/>
</dbReference>
<dbReference type="SMART" id="SM00401">
    <property type="entry name" value="ZnF_GATA"/>
    <property type="match status" value="1"/>
</dbReference>
<dbReference type="CDD" id="cd00202">
    <property type="entry name" value="ZnF_GATA"/>
    <property type="match status" value="1"/>
</dbReference>
<sequence>MDDYNQGFPSSYVPPPMYTTPMPDPMGHVRPDTFLDPLRMPLEMERGVYYGRDPQADVMGRWSGYDPPRMDPPLPARGFQSPLFDMQAPLTRPFRISLTDSCDHDTSDVRSETSSHAQTGSEDSSQTQKTLLSRHVTSVISHFTSNKAGYKRLLHELDDFIHVTSPSGQILYTSPSVRRMLGYTPTELVNMNISKILHRDDRQHVLNTLTASLLHPIDQTLYARYQKKAGDFILLHVKSKPLVNDASTCIVHTGREYRSKASISIDSLLEYRIENLRLRRLLEKAVRERGGDPEHHPLLRKKGQGIVTAVELEEEADESVVVDDKRDKGAKRKKKSRVPTEELFCRQCGTTQSPEWRKGPSGPKTLCNACGLAFSKKQRKLERDNKPEDGVG</sequence>
<dbReference type="InterPro" id="IPR013655">
    <property type="entry name" value="PAS_fold_3"/>
</dbReference>
<reference evidence="10 11" key="1">
    <citation type="submission" date="2009-08" db="EMBL/GenBank/DDBJ databases">
        <title>The Genome Sequence of Spizellomyces punctatus strain DAOM BR117.</title>
        <authorList>
            <consortium name="The Broad Institute Genome Sequencing Platform"/>
            <person name="Russ C."/>
            <person name="Cuomo C."/>
            <person name="Shea T."/>
            <person name="Young S.K."/>
            <person name="Zeng Q."/>
            <person name="Koehrsen M."/>
            <person name="Haas B."/>
            <person name="Borodovsky M."/>
            <person name="Guigo R."/>
            <person name="Alvarado L."/>
            <person name="Berlin A."/>
            <person name="Bochicchio J."/>
            <person name="Borenstein D."/>
            <person name="Chapman S."/>
            <person name="Chen Z."/>
            <person name="Engels R."/>
            <person name="Freedman E."/>
            <person name="Gellesch M."/>
            <person name="Goldberg J."/>
            <person name="Griggs A."/>
            <person name="Gujja S."/>
            <person name="Heiman D."/>
            <person name="Hepburn T."/>
            <person name="Howarth C."/>
            <person name="Jen D."/>
            <person name="Larson L."/>
            <person name="Lewis B."/>
            <person name="Mehta T."/>
            <person name="Park D."/>
            <person name="Pearson M."/>
            <person name="Roberts A."/>
            <person name="Saif S."/>
            <person name="Shenoy N."/>
            <person name="Sisk P."/>
            <person name="Stolte C."/>
            <person name="Sykes S."/>
            <person name="Thomson T."/>
            <person name="Walk T."/>
            <person name="White J."/>
            <person name="Yandava C."/>
            <person name="Burger G."/>
            <person name="Gray M.W."/>
            <person name="Holland P.W.H."/>
            <person name="King N."/>
            <person name="Lang F.B.F."/>
            <person name="Roger A.J."/>
            <person name="Ruiz-Trillo I."/>
            <person name="Lander E."/>
            <person name="Nusbaum C."/>
        </authorList>
    </citation>
    <scope>NUCLEOTIDE SEQUENCE [LARGE SCALE GENOMIC DNA]</scope>
    <source>
        <strain evidence="10 11">DAOM BR117</strain>
    </source>
</reference>
<dbReference type="InterPro" id="IPR000679">
    <property type="entry name" value="Znf_GATA"/>
</dbReference>
<dbReference type="PROSITE" id="PS00344">
    <property type="entry name" value="GATA_ZN_FINGER_1"/>
    <property type="match status" value="1"/>
</dbReference>
<feature type="domain" description="PAS" evidence="8">
    <location>
        <begin position="146"/>
        <end position="216"/>
    </location>
</feature>
<keyword evidence="4" id="KW-0805">Transcription regulation</keyword>
<dbReference type="PROSITE" id="PS50114">
    <property type="entry name" value="GATA_ZN_FINGER_2"/>
    <property type="match status" value="1"/>
</dbReference>
<keyword evidence="3" id="KW-0862">Zinc</keyword>
<evidence type="ECO:0000313" key="10">
    <source>
        <dbReference type="EMBL" id="KNC98464.1"/>
    </source>
</evidence>
<dbReference type="PANTHER" id="PTHR47172">
    <property type="entry name" value="OS01G0976800 PROTEIN"/>
    <property type="match status" value="1"/>
</dbReference>
<evidence type="ECO:0000313" key="11">
    <source>
        <dbReference type="Proteomes" id="UP000053201"/>
    </source>
</evidence>
<evidence type="ECO:0000259" key="9">
    <source>
        <dbReference type="PROSITE" id="PS50114"/>
    </source>
</evidence>
<keyword evidence="1" id="KW-0479">Metal-binding</keyword>
<feature type="compositionally biased region" description="Polar residues" evidence="7">
    <location>
        <begin position="114"/>
        <end position="130"/>
    </location>
</feature>
<accession>A0A0L0HC53</accession>
<dbReference type="SUPFAM" id="SSF57716">
    <property type="entry name" value="Glucocorticoid receptor-like (DNA-binding domain)"/>
    <property type="match status" value="1"/>
</dbReference>
<keyword evidence="5" id="KW-0804">Transcription</keyword>
<keyword evidence="2 6" id="KW-0863">Zinc-finger</keyword>
<dbReference type="Pfam" id="PF00320">
    <property type="entry name" value="GATA"/>
    <property type="match status" value="1"/>
</dbReference>
<dbReference type="Gene3D" id="3.30.450.20">
    <property type="entry name" value="PAS domain"/>
    <property type="match status" value="1"/>
</dbReference>
<feature type="compositionally biased region" description="Basic residues" evidence="7">
    <location>
        <begin position="328"/>
        <end position="337"/>
    </location>
</feature>
<dbReference type="InterPro" id="IPR000014">
    <property type="entry name" value="PAS"/>
</dbReference>
<dbReference type="Pfam" id="PF08447">
    <property type="entry name" value="PAS_3"/>
    <property type="match status" value="1"/>
</dbReference>